<dbReference type="GO" id="GO:0032977">
    <property type="term" value="F:membrane insertase activity"/>
    <property type="evidence" value="ECO:0007669"/>
    <property type="project" value="InterPro"/>
</dbReference>
<feature type="compositionally biased region" description="Low complexity" evidence="14">
    <location>
        <begin position="66"/>
        <end position="82"/>
    </location>
</feature>
<dbReference type="PANTHER" id="PTHR12428:SF65">
    <property type="entry name" value="CYTOCHROME C OXIDASE ASSEMBLY PROTEIN COX18, MITOCHONDRIAL"/>
    <property type="match status" value="1"/>
</dbReference>
<reference evidence="18" key="3">
    <citation type="submission" date="2023-08" db="EMBL/GenBank/DDBJ databases">
        <title>Complete genome sequence of Xanthomonas indica.</title>
        <authorList>
            <person name="Patil P.B."/>
            <person name="Rana R."/>
        </authorList>
    </citation>
    <scope>NUCLEOTIDE SEQUENCE</scope>
    <source>
        <strain evidence="18">PPL560</strain>
    </source>
</reference>
<dbReference type="CDD" id="cd20070">
    <property type="entry name" value="5TM_YidC_Alb3"/>
    <property type="match status" value="1"/>
</dbReference>
<evidence type="ECO:0000313" key="19">
    <source>
        <dbReference type="Proteomes" id="UP001430647"/>
    </source>
</evidence>
<evidence type="ECO:0000256" key="7">
    <source>
        <dbReference type="ARBA" id="ARBA00022927"/>
    </source>
</evidence>
<keyword evidence="10 13" id="KW-0143">Chaperone</keyword>
<dbReference type="InterPro" id="IPR028055">
    <property type="entry name" value="YidC/Oxa/ALB_C"/>
</dbReference>
<feature type="transmembrane region" description="Helical" evidence="13">
    <location>
        <begin position="518"/>
        <end position="539"/>
    </location>
</feature>
<dbReference type="InterPro" id="IPR001708">
    <property type="entry name" value="YidC/ALB3/OXA1/COX18"/>
</dbReference>
<dbReference type="Gene3D" id="2.70.98.90">
    <property type="match status" value="1"/>
</dbReference>
<dbReference type="EMBL" id="CP131914">
    <property type="protein sequence ID" value="XCI81168.1"/>
    <property type="molecule type" value="Genomic_DNA"/>
</dbReference>
<evidence type="ECO:0000256" key="1">
    <source>
        <dbReference type="ARBA" id="ARBA00004429"/>
    </source>
</evidence>
<accession>A0AAU8I7C6</accession>
<evidence type="ECO:0000313" key="17">
    <source>
        <dbReference type="EMBL" id="MCI2260551.1"/>
    </source>
</evidence>
<evidence type="ECO:0000256" key="14">
    <source>
        <dbReference type="SAM" id="MobiDB-lite"/>
    </source>
</evidence>
<evidence type="ECO:0000256" key="2">
    <source>
        <dbReference type="ARBA" id="ARBA00010527"/>
    </source>
</evidence>
<dbReference type="AlphaFoldDB" id="A0AAU8I7C6"/>
<evidence type="ECO:0000256" key="8">
    <source>
        <dbReference type="ARBA" id="ARBA00022989"/>
    </source>
</evidence>
<evidence type="ECO:0000256" key="11">
    <source>
        <dbReference type="ARBA" id="ARBA00033245"/>
    </source>
</evidence>
<feature type="domain" description="Membrane insertase YidC N-terminal" evidence="16">
    <location>
        <begin position="83"/>
        <end position="364"/>
    </location>
</feature>
<proteinExistence type="inferred from homology"/>
<name>A0AAU8I7C6_9XANT</name>
<dbReference type="RefSeq" id="WP_242157787.1">
    <property type="nucleotide sequence ID" value="NZ_CP131914.1"/>
</dbReference>
<reference evidence="17" key="2">
    <citation type="submission" date="2022-01" db="EMBL/GenBank/DDBJ databases">
        <authorList>
            <person name="Rana R."/>
            <person name="Patil P.B."/>
        </authorList>
    </citation>
    <scope>NUCLEOTIDE SEQUENCE</scope>
    <source>
        <strain evidence="17">PPL560</strain>
    </source>
</reference>
<comment type="subcellular location">
    <subcellularLocation>
        <location evidence="1">Cell inner membrane</location>
        <topology evidence="1">Multi-pass membrane protein</topology>
    </subcellularLocation>
    <subcellularLocation>
        <location evidence="13">Cell membrane</location>
        <topology evidence="13">Multi-pass membrane protein</topology>
    </subcellularLocation>
</comment>
<keyword evidence="9 13" id="KW-0472">Membrane</keyword>
<comment type="subunit">
    <text evidence="13">Interacts with the Sec translocase complex via SecD. Specifically interacts with transmembrane segments of nascent integral membrane proteins during membrane integration.</text>
</comment>
<dbReference type="InterPro" id="IPR038221">
    <property type="entry name" value="YidC_periplasmic_sf"/>
</dbReference>
<dbReference type="NCBIfam" id="TIGR03592">
    <property type="entry name" value="yidC_oxa1_cterm"/>
    <property type="match status" value="1"/>
</dbReference>
<evidence type="ECO:0000256" key="9">
    <source>
        <dbReference type="ARBA" id="ARBA00023136"/>
    </source>
</evidence>
<keyword evidence="5 13" id="KW-1003">Cell membrane</keyword>
<keyword evidence="8 13" id="KW-1133">Transmembrane helix</keyword>
<evidence type="ECO:0000259" key="16">
    <source>
        <dbReference type="Pfam" id="PF14849"/>
    </source>
</evidence>
<dbReference type="HAMAP" id="MF_01810">
    <property type="entry name" value="YidC_type1"/>
    <property type="match status" value="1"/>
</dbReference>
<dbReference type="CDD" id="cd19961">
    <property type="entry name" value="EcYidC-like_peri"/>
    <property type="match status" value="1"/>
</dbReference>
<gene>
    <name evidence="13 18" type="primary">yidC</name>
    <name evidence="17" type="ORF">L3V74_03275</name>
    <name evidence="18" type="ORF">Q7W82_03105</name>
</gene>
<sequence>MNQTRLFLIFAWLMVAALLWMEWNKEHAPNATATTVAAATTVPPAQDADAGATHAPAVPQATVPGTAPASTTPETAAASAAPRVTVTTDVLRLTLDGRSVFDADLLLFPQTKQPGSPPVQLLTEDPAHPYTAISGWVGEHNSPSPGPGGFRPEQPGKDYVLAKGQDSLQVPFVWNGPDGISIRRVYTLQRGHYAVQVHDEVINHGSKPWQGYVFRKLSRVPTIVSRGMTNPDSFSFNGATWFSPADGYQRRAFKDYLDDGPLNQTIKGGWIALLQHHFFTSWIPQADQESLFVLSNDGPRHVIETRGPSFTVAPGASASTEARLWVGPKLVNQIAKEQVKGLDRVVDYSRFTLPAMLGQGLFWILSHLHSLIGNWGWSIVGLVVLLKLMLYPLSAAQYKSMAKMRKFQPRIQQLKERYGDDKQKFQTAMMELYKKEKINPMGGCLPVLIQMPIFFALYWVLVESVELRQAPWFAWIQDLTARDPYFILPVINVAVMWLTQKLTPSPGMDPVQAKMMQFMPLVFGVMMAFVPSGLVLYWVTNGSLGLLQQWWMTKRHGEPATAGGGGSGKPPAKAKK</sequence>
<comment type="function">
    <text evidence="13">Required for the insertion and/or proper folding and/or complex formation of integral membrane proteins into the membrane. Involved in integration of membrane proteins that insert both dependently and independently of the Sec translocase complex, as well as at least some lipoproteins. Aids folding of multispanning membrane proteins.</text>
</comment>
<dbReference type="GO" id="GO:0005886">
    <property type="term" value="C:plasma membrane"/>
    <property type="evidence" value="ECO:0007669"/>
    <property type="project" value="UniProtKB-SubCell"/>
</dbReference>
<protein>
    <recommendedName>
        <fullName evidence="3 13">Membrane protein insertase YidC</fullName>
    </recommendedName>
    <alternativeName>
        <fullName evidence="12 13">Foldase YidC</fullName>
    </alternativeName>
    <alternativeName>
        <fullName evidence="11 13">Membrane integrase YidC</fullName>
    </alternativeName>
    <alternativeName>
        <fullName evidence="13">Membrane protein YidC</fullName>
    </alternativeName>
</protein>
<dbReference type="InterPro" id="IPR019998">
    <property type="entry name" value="Membr_insert_YidC"/>
</dbReference>
<dbReference type="Pfam" id="PF02096">
    <property type="entry name" value="60KD_IMP"/>
    <property type="match status" value="1"/>
</dbReference>
<organism evidence="18">
    <name type="scientific">Xanthomonas indica</name>
    <dbReference type="NCBI Taxonomy" id="2912242"/>
    <lineage>
        <taxon>Bacteria</taxon>
        <taxon>Pseudomonadati</taxon>
        <taxon>Pseudomonadota</taxon>
        <taxon>Gammaproteobacteria</taxon>
        <taxon>Lysobacterales</taxon>
        <taxon>Lysobacteraceae</taxon>
        <taxon>Xanthomonas</taxon>
    </lineage>
</organism>
<dbReference type="GO" id="GO:0051205">
    <property type="term" value="P:protein insertion into membrane"/>
    <property type="evidence" value="ECO:0007669"/>
    <property type="project" value="TreeGrafter"/>
</dbReference>
<dbReference type="InterPro" id="IPR047196">
    <property type="entry name" value="YidC_ALB_C"/>
</dbReference>
<feature type="transmembrane region" description="Helical" evidence="13">
    <location>
        <begin position="375"/>
        <end position="396"/>
    </location>
</feature>
<keyword evidence="4 13" id="KW-0813">Transport</keyword>
<evidence type="ECO:0000256" key="13">
    <source>
        <dbReference type="HAMAP-Rule" id="MF_01810"/>
    </source>
</evidence>
<dbReference type="EMBL" id="JAKJPQ010000002">
    <property type="protein sequence ID" value="MCI2260551.1"/>
    <property type="molecule type" value="Genomic_DNA"/>
</dbReference>
<evidence type="ECO:0000256" key="6">
    <source>
        <dbReference type="ARBA" id="ARBA00022692"/>
    </source>
</evidence>
<dbReference type="NCBIfam" id="NF002352">
    <property type="entry name" value="PRK01318.1-3"/>
    <property type="match status" value="1"/>
</dbReference>
<evidence type="ECO:0000256" key="3">
    <source>
        <dbReference type="ARBA" id="ARBA00015325"/>
    </source>
</evidence>
<feature type="region of interest" description="Disordered" evidence="14">
    <location>
        <begin position="46"/>
        <end position="82"/>
    </location>
</feature>
<feature type="domain" description="Membrane insertase YidC/Oxa/ALB C-terminal" evidence="15">
    <location>
        <begin position="375"/>
        <end position="554"/>
    </location>
</feature>
<keyword evidence="19" id="KW-1185">Reference proteome</keyword>
<reference evidence="17 19" key="1">
    <citation type="journal article" date="2022" name="Curr. Microbiol.">
        <title>Xanthomonas indica sp. nov., a Novel Member of Non-Pathogenic Xanthomonas Community from Healthy Rice Seeds.</title>
        <authorList>
            <person name="Rana R."/>
            <person name="Madhavan V.N."/>
            <person name="Saroha T."/>
            <person name="Bansal K."/>
            <person name="Kaur A."/>
            <person name="Sonti R.V."/>
            <person name="Patel H.K."/>
            <person name="Patil P.B."/>
        </authorList>
    </citation>
    <scope>NUCLEOTIDE SEQUENCE [LARGE SCALE GENOMIC DNA]</scope>
    <source>
        <strain evidence="17 19">PPL560</strain>
    </source>
</reference>
<evidence type="ECO:0000259" key="15">
    <source>
        <dbReference type="Pfam" id="PF02096"/>
    </source>
</evidence>
<evidence type="ECO:0000256" key="10">
    <source>
        <dbReference type="ARBA" id="ARBA00023186"/>
    </source>
</evidence>
<keyword evidence="6 13" id="KW-0812">Transmembrane</keyword>
<evidence type="ECO:0000256" key="5">
    <source>
        <dbReference type="ARBA" id="ARBA00022475"/>
    </source>
</evidence>
<dbReference type="InterPro" id="IPR028053">
    <property type="entry name" value="Membr_insert_YidC_N"/>
</dbReference>
<dbReference type="Pfam" id="PF14849">
    <property type="entry name" value="YidC_periplas"/>
    <property type="match status" value="1"/>
</dbReference>
<keyword evidence="7 13" id="KW-0653">Protein transport</keyword>
<feature type="transmembrane region" description="Helical" evidence="13">
    <location>
        <begin position="438"/>
        <end position="461"/>
    </location>
</feature>
<dbReference type="Proteomes" id="UP001430647">
    <property type="component" value="Unassembled WGS sequence"/>
</dbReference>
<dbReference type="GO" id="GO:0015031">
    <property type="term" value="P:protein transport"/>
    <property type="evidence" value="ECO:0007669"/>
    <property type="project" value="UniProtKB-KW"/>
</dbReference>
<dbReference type="NCBIfam" id="TIGR03593">
    <property type="entry name" value="yidC_nterm"/>
    <property type="match status" value="1"/>
</dbReference>
<dbReference type="PRINTS" id="PR00701">
    <property type="entry name" value="60KDINNERMP"/>
</dbReference>
<evidence type="ECO:0000256" key="4">
    <source>
        <dbReference type="ARBA" id="ARBA00022448"/>
    </source>
</evidence>
<comment type="caution">
    <text evidence="13">Lacks conserved residue(s) required for the propagation of feature annotation.</text>
</comment>
<dbReference type="KEGG" id="xin:Q7W82_03105"/>
<comment type="similarity">
    <text evidence="2 13">Belongs to the OXA1/ALB3/YidC family. Type 1 subfamily.</text>
</comment>
<evidence type="ECO:0000256" key="12">
    <source>
        <dbReference type="ARBA" id="ARBA00033342"/>
    </source>
</evidence>
<evidence type="ECO:0000313" key="18">
    <source>
        <dbReference type="EMBL" id="XCI81168.1"/>
    </source>
</evidence>
<dbReference type="PRINTS" id="PR01900">
    <property type="entry name" value="YIDCPROTEIN"/>
</dbReference>
<dbReference type="PANTHER" id="PTHR12428">
    <property type="entry name" value="OXA1"/>
    <property type="match status" value="1"/>
</dbReference>